<dbReference type="InterPro" id="IPR055414">
    <property type="entry name" value="LRR_R13L4/SHOC2-like"/>
</dbReference>
<evidence type="ECO:0000256" key="1">
    <source>
        <dbReference type="ARBA" id="ARBA00022614"/>
    </source>
</evidence>
<evidence type="ECO:0000259" key="3">
    <source>
        <dbReference type="PROSITE" id="PS50017"/>
    </source>
</evidence>
<dbReference type="PROSITE" id="PS51450">
    <property type="entry name" value="LRR"/>
    <property type="match status" value="5"/>
</dbReference>
<dbReference type="SMART" id="SM00365">
    <property type="entry name" value="LRR_SD22"/>
    <property type="match status" value="6"/>
</dbReference>
<dbReference type="SMART" id="SM00369">
    <property type="entry name" value="LRR_TYP"/>
    <property type="match status" value="6"/>
</dbReference>
<dbReference type="Gene3D" id="3.80.10.10">
    <property type="entry name" value="Ribonuclease Inhibitor"/>
    <property type="match status" value="4"/>
</dbReference>
<sequence length="486" mass="55285">MGSASSLLSEPEPKFEVTNTPLRALPNTLFDTDSILFKTLKLPNNNILGIQHEVQQLTSLEVVDLSHNKIARVPFQLLELPRLRCLSLAGNRLQRIYDVNKATKLQYLDLSENHFKSMLDVHGLFELNKLKNLQMRSNRLTEIPDNISKLHSLQYLNVEGNDINTIPSTFSNLTNLKTCIMKNNNINAHSGVPLTSLPRIEHLDIDNNAFHSIFTISIKSMKYISARANCIVSLPERMAPEILEELYLDDNELNDISNVKFNSMAKLRVLSLRNNHLQTIPDSLGRVFNLETLDLEGNQIKDIPENLSWTKMKKINLSKNKLKQFPTQLEKAPQLENLNLSSNTLGDTATKTLFSTLQKLKCLNIKNTDSKHIPDGCCNSENLEELILSDNRQKLSRAVDLVTERFDSQKWKLLAQFLGIQTEAIDRERISVKDKLRTMVQAWSEKHQAPALIPMMKDKLVQALRVVGDAQLANDIEHISVQNWTL</sequence>
<dbReference type="InterPro" id="IPR050216">
    <property type="entry name" value="LRR_domain-containing"/>
</dbReference>
<organism evidence="4 5">
    <name type="scientific">Saccoglossus kowalevskii</name>
    <name type="common">Acorn worm</name>
    <dbReference type="NCBI Taxonomy" id="10224"/>
    <lineage>
        <taxon>Eukaryota</taxon>
        <taxon>Metazoa</taxon>
        <taxon>Hemichordata</taxon>
        <taxon>Enteropneusta</taxon>
        <taxon>Harrimaniidae</taxon>
        <taxon>Saccoglossus</taxon>
    </lineage>
</organism>
<keyword evidence="2" id="KW-0677">Repeat</keyword>
<dbReference type="GeneID" id="102802476"/>
<dbReference type="SUPFAM" id="SSF47986">
    <property type="entry name" value="DEATH domain"/>
    <property type="match status" value="1"/>
</dbReference>
<evidence type="ECO:0000313" key="4">
    <source>
        <dbReference type="Proteomes" id="UP000694865"/>
    </source>
</evidence>
<dbReference type="Pfam" id="PF13855">
    <property type="entry name" value="LRR_8"/>
    <property type="match status" value="2"/>
</dbReference>
<dbReference type="InterPro" id="IPR001611">
    <property type="entry name" value="Leu-rich_rpt"/>
</dbReference>
<dbReference type="InterPro" id="IPR032675">
    <property type="entry name" value="LRR_dom_sf"/>
</dbReference>
<dbReference type="SUPFAM" id="SSF52058">
    <property type="entry name" value="L domain-like"/>
    <property type="match status" value="1"/>
</dbReference>
<dbReference type="Pfam" id="PF23598">
    <property type="entry name" value="LRR_14"/>
    <property type="match status" value="1"/>
</dbReference>
<dbReference type="Proteomes" id="UP000694865">
    <property type="component" value="Unplaced"/>
</dbReference>
<proteinExistence type="predicted"/>
<dbReference type="CDD" id="cd01670">
    <property type="entry name" value="Death"/>
    <property type="match status" value="1"/>
</dbReference>
<keyword evidence="1" id="KW-0433">Leucine-rich repeat</keyword>
<keyword evidence="4" id="KW-1185">Reference proteome</keyword>
<dbReference type="PANTHER" id="PTHR48051">
    <property type="match status" value="1"/>
</dbReference>
<dbReference type="SMART" id="SM00364">
    <property type="entry name" value="LRR_BAC"/>
    <property type="match status" value="5"/>
</dbReference>
<dbReference type="InterPro" id="IPR011029">
    <property type="entry name" value="DEATH-like_dom_sf"/>
</dbReference>
<accession>A0ABM0MAK5</accession>
<gene>
    <name evidence="5" type="primary">LOC102802476</name>
</gene>
<dbReference type="SUPFAM" id="SSF52075">
    <property type="entry name" value="Outer arm dynein light chain 1"/>
    <property type="match status" value="1"/>
</dbReference>
<evidence type="ECO:0000313" key="5">
    <source>
        <dbReference type="RefSeq" id="XP_006817046.1"/>
    </source>
</evidence>
<feature type="domain" description="Death" evidence="3">
    <location>
        <begin position="410"/>
        <end position="480"/>
    </location>
</feature>
<protein>
    <submittedName>
        <fullName evidence="5">Leucine-rich repeat and death domain-containing protein 1-like</fullName>
    </submittedName>
</protein>
<dbReference type="PANTHER" id="PTHR48051:SF1">
    <property type="entry name" value="RAS SUPPRESSOR PROTEIN 1"/>
    <property type="match status" value="1"/>
</dbReference>
<dbReference type="InterPro" id="IPR003591">
    <property type="entry name" value="Leu-rich_rpt_typical-subtyp"/>
</dbReference>
<name>A0ABM0MAK5_SACKO</name>
<evidence type="ECO:0000256" key="2">
    <source>
        <dbReference type="ARBA" id="ARBA00022737"/>
    </source>
</evidence>
<dbReference type="InterPro" id="IPR000488">
    <property type="entry name" value="Death_dom"/>
</dbReference>
<dbReference type="Gene3D" id="1.10.533.10">
    <property type="entry name" value="Death Domain, Fas"/>
    <property type="match status" value="1"/>
</dbReference>
<dbReference type="RefSeq" id="XP_006817046.1">
    <property type="nucleotide sequence ID" value="XM_006816983.1"/>
</dbReference>
<reference evidence="5" key="1">
    <citation type="submission" date="2025-08" db="UniProtKB">
        <authorList>
            <consortium name="RefSeq"/>
        </authorList>
    </citation>
    <scope>IDENTIFICATION</scope>
    <source>
        <tissue evidence="5">Testes</tissue>
    </source>
</reference>
<dbReference type="PROSITE" id="PS50017">
    <property type="entry name" value="DEATH_DOMAIN"/>
    <property type="match status" value="1"/>
</dbReference>